<keyword evidence="7" id="KW-0472">Membrane</keyword>
<dbReference type="CDD" id="cd00041">
    <property type="entry name" value="CUB"/>
    <property type="match status" value="2"/>
</dbReference>
<keyword evidence="2 10" id="KW-0245">EGF-like domain</keyword>
<dbReference type="SMART" id="SM00181">
    <property type="entry name" value="EGF"/>
    <property type="match status" value="9"/>
</dbReference>
<feature type="domain" description="VWFD" evidence="13">
    <location>
        <begin position="466"/>
        <end position="657"/>
    </location>
</feature>
<dbReference type="EMBL" id="JACVVK020000786">
    <property type="protein sequence ID" value="KAK7446068.1"/>
    <property type="molecule type" value="Genomic_DNA"/>
</dbReference>
<dbReference type="FunFam" id="2.10.25.10:FF:000119">
    <property type="entry name" value="vitamin K-dependent protein S"/>
    <property type="match status" value="1"/>
</dbReference>
<dbReference type="InterPro" id="IPR001846">
    <property type="entry name" value="VWF_type-D"/>
</dbReference>
<feature type="domain" description="EGF-like" evidence="12">
    <location>
        <begin position="1063"/>
        <end position="1101"/>
    </location>
</feature>
<reference evidence="14 15" key="1">
    <citation type="journal article" date="2023" name="Sci. Data">
        <title>Genome assembly of the Korean intertidal mud-creeper Batillaria attramentaria.</title>
        <authorList>
            <person name="Patra A.K."/>
            <person name="Ho P.T."/>
            <person name="Jun S."/>
            <person name="Lee S.J."/>
            <person name="Kim Y."/>
            <person name="Won Y.J."/>
        </authorList>
    </citation>
    <scope>NUCLEOTIDE SEQUENCE [LARGE SCALE GENOMIC DNA]</scope>
    <source>
        <strain evidence="14">Wonlab-2016</strain>
    </source>
</reference>
<feature type="domain" description="EGF-like" evidence="12">
    <location>
        <begin position="1105"/>
        <end position="1147"/>
    </location>
</feature>
<sequence length="1273" mass="140745">MKEARGAAGCVSLIYSLGIQRRSMGGTVALVDAFSNCAEYQWMYPRYLCKSVRKSHVSRLPRTSQGNQRPVWDGPDDNGELLASYCDTVLPAPLVSPGNTLYIKLATSITTPGIRFHASWTTQCADKVLSGDNGNISSPLFPNAFREDGVCKWTVSVDAGKVIVFTFEELELGPQTDPTEPCIGTREPADVSLYDGIFADKDLFLGRGPKRALSHLTFSNSAEVASTNIELFTYGDARRETPMGKHLSSVKIDLTPVGYIPVGSRNMLSVETGQATFQIAVISNPDTAYAVIYYQEDHMNWEGRYKGDIDIYVKTTFDSVTRSDRNPYSQTQESLTMDRFLGNTGYKGTWIYKIGDFSQDSDQECEAWYKRNEPKNSSRVAEFDRLPQCPCSEFRIDAWSLITDPPNAGHATAFNPSFRSLVADYNREDKEAHYACCVKSTKDKLCKNFYDLRPLQTSCSYNLPLRFANLCCDPHIMTIDGKEYVFNGWGEYTLITLSTPELNFTLQGRTDLAETDRGQLVNATVFSAFGAEENNVRVFVGLNSVDKASLDIYASGREYSREFKNRVDFRVEEDEFTLIRNGTRITLAIAARAKSLVVSLSVPTAFQNLTLGLLGNFNGNKDDDFILPNGTVLRSDLTEREIFEYGKQWQVTRSNSVMIYKEQEPAYYARLDFTPKFLSEQPTRDRQNAENLCGQANIACIYDYLATSSETFAMNSKLVQQEAEEANVFARNTVPQLDVVPSSVRVTHGIRTTFSITGRDPDENDALTYHTENDWNGLVTVDPATGTVTYLPDVTQSSILGFYVTDSRGGQSSLRVVPVMMCSGCSGHGNCDFTRYSRREGRSFNFQFAVCVCEPAWDGFDCERDRDGCLGNPCMQHQNCTDLTPDQQGSNEIGYDCGPCPSEGSFTCRCDEGYTLDTSRSTCIQDPTTQSICSDAGCTQGCRSAQAPAGNRGPECFCYSGYDLDRADNRTCRDSNECEDSENADSVSVCTQKCINFDGGFECYCYSGYQLSEDKRTCNPCPRSKYGPNCELNCRCSDRSQYCDPVGGCICESGWEGTYCQDDIDECLKDPHICGNDKICINTIGSYTCSCLEGYELDDSGHCTDIDECSTDSVLNTCGDLEQCVNVPGSFHCTCIAGYQRTNTTCTDVNECAAGNDDCQQICVNVLGSYNCDCHNGYRLNTDRTSCSEVSNACADVASLNCQHGCTLSDNNTAVCFCRAGYQLDRNQQTCHDINECAAGTPGCSHACDNTDGGFLCSCPLGMKLDNDGRTCI</sequence>
<keyword evidence="4" id="KW-0732">Signal</keyword>
<keyword evidence="6" id="KW-1133">Transmembrane helix</keyword>
<evidence type="ECO:0000259" key="12">
    <source>
        <dbReference type="PROSITE" id="PS50026"/>
    </source>
</evidence>
<dbReference type="Pfam" id="PF23263">
    <property type="entry name" value="C8-3_MUC4"/>
    <property type="match status" value="1"/>
</dbReference>
<dbReference type="SMART" id="SM00216">
    <property type="entry name" value="VWD"/>
    <property type="match status" value="1"/>
</dbReference>
<proteinExistence type="predicted"/>
<keyword evidence="15" id="KW-1185">Reference proteome</keyword>
<dbReference type="SMART" id="SM00179">
    <property type="entry name" value="EGF_CA"/>
    <property type="match status" value="6"/>
</dbReference>
<name>A0ABD0J0N7_9CAEN</name>
<organism evidence="14 15">
    <name type="scientific">Batillaria attramentaria</name>
    <dbReference type="NCBI Taxonomy" id="370345"/>
    <lineage>
        <taxon>Eukaryota</taxon>
        <taxon>Metazoa</taxon>
        <taxon>Spiralia</taxon>
        <taxon>Lophotrochozoa</taxon>
        <taxon>Mollusca</taxon>
        <taxon>Gastropoda</taxon>
        <taxon>Caenogastropoda</taxon>
        <taxon>Sorbeoconcha</taxon>
        <taxon>Cerithioidea</taxon>
        <taxon>Batillariidae</taxon>
        <taxon>Batillaria</taxon>
    </lineage>
</organism>
<dbReference type="Pfam" id="PF00094">
    <property type="entry name" value="VWD"/>
    <property type="match status" value="1"/>
</dbReference>
<dbReference type="PROSITE" id="PS01180">
    <property type="entry name" value="CUB"/>
    <property type="match status" value="1"/>
</dbReference>
<evidence type="ECO:0000256" key="2">
    <source>
        <dbReference type="ARBA" id="ARBA00022536"/>
    </source>
</evidence>
<dbReference type="InterPro" id="IPR000859">
    <property type="entry name" value="CUB_dom"/>
</dbReference>
<keyword evidence="8 9" id="KW-1015">Disulfide bond</keyword>
<dbReference type="GO" id="GO:0016020">
    <property type="term" value="C:membrane"/>
    <property type="evidence" value="ECO:0007669"/>
    <property type="project" value="UniProtKB-SubCell"/>
</dbReference>
<dbReference type="PROSITE" id="PS50026">
    <property type="entry name" value="EGF_3"/>
    <property type="match status" value="2"/>
</dbReference>
<evidence type="ECO:0000256" key="10">
    <source>
        <dbReference type="PROSITE-ProRule" id="PRU00076"/>
    </source>
</evidence>
<evidence type="ECO:0000313" key="14">
    <source>
        <dbReference type="EMBL" id="KAK7446068.1"/>
    </source>
</evidence>
<comment type="subcellular location">
    <subcellularLocation>
        <location evidence="1">Membrane</location>
    </subcellularLocation>
</comment>
<protein>
    <submittedName>
        <fullName evidence="14">Uncharacterized protein</fullName>
    </submittedName>
</protein>
<dbReference type="CDD" id="cd00054">
    <property type="entry name" value="EGF_CA"/>
    <property type="match status" value="3"/>
</dbReference>
<dbReference type="InterPro" id="IPR001881">
    <property type="entry name" value="EGF-like_Ca-bd_dom"/>
</dbReference>
<comment type="caution">
    <text evidence="14">The sequence shown here is derived from an EMBL/GenBank/DDBJ whole genome shotgun (WGS) entry which is preliminary data.</text>
</comment>
<evidence type="ECO:0000256" key="5">
    <source>
        <dbReference type="ARBA" id="ARBA00022737"/>
    </source>
</evidence>
<feature type="non-terminal residue" evidence="14">
    <location>
        <position position="1273"/>
    </location>
</feature>
<evidence type="ECO:0000256" key="1">
    <source>
        <dbReference type="ARBA" id="ARBA00004370"/>
    </source>
</evidence>
<gene>
    <name evidence="14" type="ORF">BaRGS_00040292</name>
</gene>
<evidence type="ECO:0000259" key="13">
    <source>
        <dbReference type="PROSITE" id="PS51233"/>
    </source>
</evidence>
<dbReference type="Gene3D" id="2.10.25.10">
    <property type="entry name" value="Laminin"/>
    <property type="match status" value="7"/>
</dbReference>
<evidence type="ECO:0000256" key="4">
    <source>
        <dbReference type="ARBA" id="ARBA00022729"/>
    </source>
</evidence>
<dbReference type="PANTHER" id="PTHR24050">
    <property type="entry name" value="PA14 DOMAIN-CONTAINING PROTEIN"/>
    <property type="match status" value="1"/>
</dbReference>
<dbReference type="SUPFAM" id="SSF57196">
    <property type="entry name" value="EGF/Laminin"/>
    <property type="match status" value="1"/>
</dbReference>
<dbReference type="InterPro" id="IPR000742">
    <property type="entry name" value="EGF"/>
</dbReference>
<evidence type="ECO:0000259" key="11">
    <source>
        <dbReference type="PROSITE" id="PS01180"/>
    </source>
</evidence>
<dbReference type="Pfam" id="PF07645">
    <property type="entry name" value="EGF_CA"/>
    <property type="match status" value="5"/>
</dbReference>
<evidence type="ECO:0000256" key="6">
    <source>
        <dbReference type="ARBA" id="ARBA00022989"/>
    </source>
</evidence>
<evidence type="ECO:0000313" key="15">
    <source>
        <dbReference type="Proteomes" id="UP001519460"/>
    </source>
</evidence>
<evidence type="ECO:0000256" key="8">
    <source>
        <dbReference type="ARBA" id="ARBA00023157"/>
    </source>
</evidence>
<dbReference type="Gene3D" id="2.60.120.290">
    <property type="entry name" value="Spermadhesin, CUB domain"/>
    <property type="match status" value="2"/>
</dbReference>
<dbReference type="SUPFAM" id="SSF57184">
    <property type="entry name" value="Growth factor receptor domain"/>
    <property type="match status" value="2"/>
</dbReference>
<dbReference type="AlphaFoldDB" id="A0ABD0J0N7"/>
<dbReference type="InterPro" id="IPR018097">
    <property type="entry name" value="EGF_Ca-bd_CS"/>
</dbReference>
<dbReference type="Proteomes" id="UP001519460">
    <property type="component" value="Unassembled WGS sequence"/>
</dbReference>
<dbReference type="PANTHER" id="PTHR24050:SF25">
    <property type="entry name" value="COMPLEMENT COMPONENT C1Q RECEPTOR"/>
    <property type="match status" value="1"/>
</dbReference>
<comment type="caution">
    <text evidence="10">Lacks conserved residue(s) required for the propagation of feature annotation.</text>
</comment>
<evidence type="ECO:0000256" key="9">
    <source>
        <dbReference type="PROSITE-ProRule" id="PRU00059"/>
    </source>
</evidence>
<dbReference type="PROSITE" id="PS00010">
    <property type="entry name" value="ASX_HYDROXYL"/>
    <property type="match status" value="3"/>
</dbReference>
<dbReference type="Pfam" id="PF06119">
    <property type="entry name" value="NIDO"/>
    <property type="match status" value="1"/>
</dbReference>
<accession>A0ABD0J0N7</accession>
<dbReference type="SUPFAM" id="SSF49854">
    <property type="entry name" value="Spermadhesin, CUB domain"/>
    <property type="match status" value="2"/>
</dbReference>
<evidence type="ECO:0000256" key="3">
    <source>
        <dbReference type="ARBA" id="ARBA00022692"/>
    </source>
</evidence>
<dbReference type="InterPro" id="IPR049883">
    <property type="entry name" value="NOTCH1_EGF-like"/>
</dbReference>
<feature type="disulfide bond" evidence="9">
    <location>
        <begin position="124"/>
        <end position="151"/>
    </location>
</feature>
<dbReference type="PROSITE" id="PS51233">
    <property type="entry name" value="VWFD"/>
    <property type="match status" value="1"/>
</dbReference>
<keyword evidence="3" id="KW-0812">Transmembrane</keyword>
<dbReference type="PROSITE" id="PS01187">
    <property type="entry name" value="EGF_CA"/>
    <property type="match status" value="3"/>
</dbReference>
<evidence type="ECO:0000256" key="7">
    <source>
        <dbReference type="ARBA" id="ARBA00023136"/>
    </source>
</evidence>
<dbReference type="InterPro" id="IPR003886">
    <property type="entry name" value="NIDO_dom"/>
</dbReference>
<dbReference type="InterPro" id="IPR052235">
    <property type="entry name" value="Nephronectin_domain"/>
</dbReference>
<dbReference type="InterPro" id="IPR009030">
    <property type="entry name" value="Growth_fac_rcpt_cys_sf"/>
</dbReference>
<keyword evidence="5" id="KW-0677">Repeat</keyword>
<dbReference type="PROSITE" id="PS01186">
    <property type="entry name" value="EGF_2"/>
    <property type="match status" value="2"/>
</dbReference>
<dbReference type="Pfam" id="PF00431">
    <property type="entry name" value="CUB"/>
    <property type="match status" value="1"/>
</dbReference>
<feature type="domain" description="CUB" evidence="11">
    <location>
        <begin position="124"/>
        <end position="182"/>
    </location>
</feature>
<dbReference type="InterPro" id="IPR056619">
    <property type="entry name" value="C8-3_MUC4"/>
</dbReference>
<dbReference type="InterPro" id="IPR000152">
    <property type="entry name" value="EGF-type_Asp/Asn_hydroxyl_site"/>
</dbReference>
<dbReference type="InterPro" id="IPR035914">
    <property type="entry name" value="Sperma_CUB_dom_sf"/>
</dbReference>